<keyword evidence="2" id="KW-1185">Reference proteome</keyword>
<dbReference type="CDD" id="cd21037">
    <property type="entry name" value="MLKL_NTD"/>
    <property type="match status" value="1"/>
</dbReference>
<dbReference type="InterPro" id="IPR000225">
    <property type="entry name" value="Armadillo"/>
</dbReference>
<dbReference type="OrthoDB" id="206755at2759"/>
<dbReference type="Gene3D" id="1.20.930.20">
    <property type="entry name" value="Adaptor protein Cbl, N-terminal domain"/>
    <property type="match status" value="1"/>
</dbReference>
<dbReference type="PANTHER" id="PTHR23315">
    <property type="entry name" value="U BOX DOMAIN-CONTAINING"/>
    <property type="match status" value="1"/>
</dbReference>
<dbReference type="InterPro" id="IPR059179">
    <property type="entry name" value="MLKL-like_MCAfunc"/>
</dbReference>
<dbReference type="InterPro" id="IPR016024">
    <property type="entry name" value="ARM-type_fold"/>
</dbReference>
<dbReference type="InterPro" id="IPR011989">
    <property type="entry name" value="ARM-like"/>
</dbReference>
<dbReference type="GO" id="GO:0007166">
    <property type="term" value="P:cell surface receptor signaling pathway"/>
    <property type="evidence" value="ECO:0007669"/>
    <property type="project" value="InterPro"/>
</dbReference>
<name>A0A9W6X4I4_9STRA</name>
<dbReference type="Gene3D" id="1.25.10.10">
    <property type="entry name" value="Leucine-rich Repeat Variant"/>
    <property type="match status" value="2"/>
</dbReference>
<comment type="caution">
    <text evidence="1">The sequence shown here is derived from an EMBL/GenBank/DDBJ whole genome shotgun (WGS) entry which is preliminary data.</text>
</comment>
<organism evidence="1 2">
    <name type="scientific">Phytophthora lilii</name>
    <dbReference type="NCBI Taxonomy" id="2077276"/>
    <lineage>
        <taxon>Eukaryota</taxon>
        <taxon>Sar</taxon>
        <taxon>Stramenopiles</taxon>
        <taxon>Oomycota</taxon>
        <taxon>Peronosporomycetes</taxon>
        <taxon>Peronosporales</taxon>
        <taxon>Peronosporaceae</taxon>
        <taxon>Phytophthora</taxon>
    </lineage>
</organism>
<protein>
    <submittedName>
        <fullName evidence="1">Unnamed protein product</fullName>
    </submittedName>
</protein>
<dbReference type="SUPFAM" id="SSF48371">
    <property type="entry name" value="ARM repeat"/>
    <property type="match status" value="1"/>
</dbReference>
<gene>
    <name evidence="1" type="ORF">Plil01_001291100</name>
</gene>
<dbReference type="AlphaFoldDB" id="A0A9W6X4I4"/>
<dbReference type="InterPro" id="IPR036537">
    <property type="entry name" value="Adaptor_Cbl_N_dom_sf"/>
</dbReference>
<dbReference type="PANTHER" id="PTHR23315:SF7">
    <property type="entry name" value="U-BOX DOMAIN-CONTAINING PROTEIN 4"/>
    <property type="match status" value="1"/>
</dbReference>
<evidence type="ECO:0000313" key="1">
    <source>
        <dbReference type="EMBL" id="GMF30299.1"/>
    </source>
</evidence>
<proteinExistence type="predicted"/>
<sequence length="517" mass="56805">MGALLELKIPGLGSVHDVLLKLVQHGDDMKEIYHACLRLHHRLEGILNEVKKMEDSGQVLPSEILDKFVVVLSGSVDCFERYHEKRLAARLVKYQTLMDELRAVNEEIDLLLASLNMTTTIGWKGQWEADQRAQYEVMEPIVLFNRLTEGIMRKNLRSANLPNAQVLDDVVLDQPCCTACNASIRSGQHACSNCGSYLFSVSVTIQPAAITPDLEVSNQQNDRNSPDIRSTNDKMVDSIVETCVSPNNDESEGMESSMEDITQLLEHVRSGNEEEKRVATEELAKLVVSHDEIRAHIVEEGILPPLVHLLRTGTDRQTAWATNALVEVAAMNDGTRAAVVREGAIPPLVALVRDGTEEQKRLATNVLAHLASSNDDVRVEIVREGAIMPLTQLVQSGTDAQKQSAANVLAHLASSNIVFKADIAKQGVIAPLVSLVRTGTDGQKIWSAHALMNLASRNDANRAEILREGAKAPLMMLVRSGTAEQKVWASKAMNKLSSTKAIKAKLRLGIRNFFTGK</sequence>
<evidence type="ECO:0000313" key="2">
    <source>
        <dbReference type="Proteomes" id="UP001165083"/>
    </source>
</evidence>
<dbReference type="SMART" id="SM00185">
    <property type="entry name" value="ARM"/>
    <property type="match status" value="3"/>
</dbReference>
<reference evidence="1" key="1">
    <citation type="submission" date="2023-04" db="EMBL/GenBank/DDBJ databases">
        <title>Phytophthora lilii NBRC 32176.</title>
        <authorList>
            <person name="Ichikawa N."/>
            <person name="Sato H."/>
            <person name="Tonouchi N."/>
        </authorList>
    </citation>
    <scope>NUCLEOTIDE SEQUENCE</scope>
    <source>
        <strain evidence="1">NBRC 32176</strain>
    </source>
</reference>
<dbReference type="Proteomes" id="UP001165083">
    <property type="component" value="Unassembled WGS sequence"/>
</dbReference>
<dbReference type="EMBL" id="BSXW01000827">
    <property type="protein sequence ID" value="GMF30299.1"/>
    <property type="molecule type" value="Genomic_DNA"/>
</dbReference>
<accession>A0A9W6X4I4</accession>